<feature type="transmembrane region" description="Helical" evidence="8">
    <location>
        <begin position="243"/>
        <end position="261"/>
    </location>
</feature>
<reference evidence="11 12" key="1">
    <citation type="submission" date="2020-02" db="EMBL/GenBank/DDBJ databases">
        <title>Draft genome sequence of Lactococcus sp. Hs20B0-1.</title>
        <authorList>
            <person name="Noda S."/>
            <person name="Yuki M."/>
            <person name="Ohkuma M."/>
        </authorList>
    </citation>
    <scope>NUCLEOTIDE SEQUENCE [LARGE SCALE GENOMIC DNA]</scope>
    <source>
        <strain evidence="11 12">Hs20B0-1</strain>
    </source>
</reference>
<evidence type="ECO:0000256" key="8">
    <source>
        <dbReference type="RuleBase" id="RU363032"/>
    </source>
</evidence>
<evidence type="ECO:0000259" key="10">
    <source>
        <dbReference type="PROSITE" id="PS50928"/>
    </source>
</evidence>
<feature type="domain" description="ABC transmembrane type-1" evidence="10">
    <location>
        <begin position="60"/>
        <end position="261"/>
    </location>
</feature>
<evidence type="ECO:0000256" key="6">
    <source>
        <dbReference type="ARBA" id="ARBA00022989"/>
    </source>
</evidence>
<evidence type="ECO:0000256" key="7">
    <source>
        <dbReference type="ARBA" id="ARBA00023136"/>
    </source>
</evidence>
<dbReference type="GO" id="GO:0015833">
    <property type="term" value="P:peptide transport"/>
    <property type="evidence" value="ECO:0007669"/>
    <property type="project" value="UniProtKB-KW"/>
</dbReference>
<dbReference type="InterPro" id="IPR000515">
    <property type="entry name" value="MetI-like"/>
</dbReference>
<evidence type="ECO:0000256" key="5">
    <source>
        <dbReference type="ARBA" id="ARBA00022970"/>
    </source>
</evidence>
<dbReference type="GO" id="GO:0043190">
    <property type="term" value="C:ATP-binding cassette (ABC) transporter complex"/>
    <property type="evidence" value="ECO:0007669"/>
    <property type="project" value="InterPro"/>
</dbReference>
<feature type="transmembrane region" description="Helical" evidence="8">
    <location>
        <begin position="7"/>
        <end position="26"/>
    </location>
</feature>
<dbReference type="InterPro" id="IPR043429">
    <property type="entry name" value="ArtM/GltK/GlnP/TcyL/YhdX-like"/>
</dbReference>
<dbReference type="Proteomes" id="UP000475928">
    <property type="component" value="Unassembled WGS sequence"/>
</dbReference>
<accession>A0A6A0B797</accession>
<dbReference type="GO" id="GO:0006865">
    <property type="term" value="P:amino acid transport"/>
    <property type="evidence" value="ECO:0007669"/>
    <property type="project" value="UniProtKB-KW"/>
</dbReference>
<dbReference type="SUPFAM" id="SSF161098">
    <property type="entry name" value="MetI-like"/>
    <property type="match status" value="1"/>
</dbReference>
<evidence type="ECO:0000256" key="1">
    <source>
        <dbReference type="ARBA" id="ARBA00004651"/>
    </source>
</evidence>
<dbReference type="InterPro" id="IPR010065">
    <property type="entry name" value="AA_ABC_transptr_permease_3TM"/>
</dbReference>
<keyword evidence="4 8" id="KW-0812">Transmembrane</keyword>
<proteinExistence type="inferred from homology"/>
<comment type="caution">
    <text evidence="11">The sequence shown here is derived from an EMBL/GenBank/DDBJ whole genome shotgun (WGS) entry which is preliminary data.</text>
</comment>
<dbReference type="GO" id="GO:0022857">
    <property type="term" value="F:transmembrane transporter activity"/>
    <property type="evidence" value="ECO:0007669"/>
    <property type="project" value="InterPro"/>
</dbReference>
<keyword evidence="3" id="KW-1003">Cell membrane</keyword>
<protein>
    <submittedName>
        <fullName evidence="11">Amino acid ABC transporter permease</fullName>
    </submittedName>
</protein>
<keyword evidence="7 8" id="KW-0472">Membrane</keyword>
<feature type="transmembrane region" description="Helical" evidence="8">
    <location>
        <begin position="64"/>
        <end position="84"/>
    </location>
</feature>
<dbReference type="InterPro" id="IPR035906">
    <property type="entry name" value="MetI-like_sf"/>
</dbReference>
<feature type="compositionally biased region" description="Polar residues" evidence="9">
    <location>
        <begin position="293"/>
        <end position="303"/>
    </location>
</feature>
<name>A0A6A0B797_9LACT</name>
<dbReference type="Gene3D" id="1.10.3720.10">
    <property type="entry name" value="MetI-like"/>
    <property type="match status" value="1"/>
</dbReference>
<dbReference type="PANTHER" id="PTHR30614">
    <property type="entry name" value="MEMBRANE COMPONENT OF AMINO ACID ABC TRANSPORTER"/>
    <property type="match status" value="1"/>
</dbReference>
<dbReference type="Pfam" id="PF00528">
    <property type="entry name" value="BPD_transp_1"/>
    <property type="match status" value="1"/>
</dbReference>
<organism evidence="11 12">
    <name type="scientific">Pseudolactococcus insecticola</name>
    <dbReference type="NCBI Taxonomy" id="2709158"/>
    <lineage>
        <taxon>Bacteria</taxon>
        <taxon>Bacillati</taxon>
        <taxon>Bacillota</taxon>
        <taxon>Bacilli</taxon>
        <taxon>Lactobacillales</taxon>
        <taxon>Streptococcaceae</taxon>
        <taxon>Pseudolactococcus</taxon>
    </lineage>
</organism>
<dbReference type="GO" id="GO:0015031">
    <property type="term" value="P:protein transport"/>
    <property type="evidence" value="ECO:0007669"/>
    <property type="project" value="UniProtKB-KW"/>
</dbReference>
<evidence type="ECO:0000313" key="12">
    <source>
        <dbReference type="Proteomes" id="UP000475928"/>
    </source>
</evidence>
<evidence type="ECO:0000256" key="3">
    <source>
        <dbReference type="ARBA" id="ARBA00022475"/>
    </source>
</evidence>
<evidence type="ECO:0000256" key="9">
    <source>
        <dbReference type="SAM" id="MobiDB-lite"/>
    </source>
</evidence>
<dbReference type="RefSeq" id="WP_172355488.1">
    <property type="nucleotide sequence ID" value="NZ_BLLH01000002.1"/>
</dbReference>
<feature type="region of interest" description="Disordered" evidence="9">
    <location>
        <begin position="281"/>
        <end position="303"/>
    </location>
</feature>
<sequence length="303" mass="32988">MKKATKVALGILAVIVIAIAIVSLTVKGQYNFTDFWTMFFDKIFNWDAFVKAFAPIISRVPTSFIITVIAMIIGLVLGLVLALIKINKLPVLDQIRALFVSFIRGTPIYVQLLLTYTGIPLVLKAINLNYGTSYNINDISPMLFVILTFAANEAAYNSETIRAAIESVDSGQIEAAKSLGMTNSQVFRRVTLPEAATVAAAPLGNALMGLLKGTSLAFVAGVIEMTAEAKIIGGSNFRVFESYLAVALVYWAINLVFENLIRLLERKLQITPKDNNKHRLLIPKGNPFDTDNAAASNTKGAQV</sequence>
<keyword evidence="5" id="KW-0029">Amino-acid transport</keyword>
<evidence type="ECO:0000256" key="2">
    <source>
        <dbReference type="ARBA" id="ARBA00022448"/>
    </source>
</evidence>
<keyword evidence="6 8" id="KW-1133">Transmembrane helix</keyword>
<keyword evidence="12" id="KW-1185">Reference proteome</keyword>
<dbReference type="CDD" id="cd06261">
    <property type="entry name" value="TM_PBP2"/>
    <property type="match status" value="1"/>
</dbReference>
<dbReference type="PANTHER" id="PTHR30614:SF0">
    <property type="entry name" value="L-CYSTINE TRANSPORT SYSTEM PERMEASE PROTEIN TCYL"/>
    <property type="match status" value="1"/>
</dbReference>
<dbReference type="AlphaFoldDB" id="A0A6A0B797"/>
<feature type="transmembrane region" description="Helical" evidence="8">
    <location>
        <begin position="139"/>
        <end position="156"/>
    </location>
</feature>
<feature type="transmembrane region" description="Helical" evidence="8">
    <location>
        <begin position="96"/>
        <end position="119"/>
    </location>
</feature>
<dbReference type="EMBL" id="BLLH01000002">
    <property type="protein sequence ID" value="GFH40184.1"/>
    <property type="molecule type" value="Genomic_DNA"/>
</dbReference>
<gene>
    <name evidence="11" type="primary">yjgD</name>
    <name evidence="11" type="ORF">Hs20B_05820</name>
</gene>
<evidence type="ECO:0000313" key="11">
    <source>
        <dbReference type="EMBL" id="GFH40184.1"/>
    </source>
</evidence>
<dbReference type="NCBIfam" id="TIGR01726">
    <property type="entry name" value="HEQRo_perm_3TM"/>
    <property type="match status" value="1"/>
</dbReference>
<comment type="similarity">
    <text evidence="8">Belongs to the binding-protein-dependent transport system permease family.</text>
</comment>
<dbReference type="PROSITE" id="PS50928">
    <property type="entry name" value="ABC_TM1"/>
    <property type="match status" value="1"/>
</dbReference>
<evidence type="ECO:0000256" key="4">
    <source>
        <dbReference type="ARBA" id="ARBA00022692"/>
    </source>
</evidence>
<comment type="subcellular location">
    <subcellularLocation>
        <location evidence="1 8">Cell membrane</location>
        <topology evidence="1 8">Multi-pass membrane protein</topology>
    </subcellularLocation>
</comment>
<keyword evidence="2 8" id="KW-0813">Transport</keyword>